<evidence type="ECO:0000313" key="8">
    <source>
        <dbReference type="Ensembl" id="ENSOSIP00000033795.1"/>
    </source>
</evidence>
<dbReference type="InterPro" id="IPR016185">
    <property type="entry name" value="PreATP-grasp_dom_sf"/>
</dbReference>
<dbReference type="InterPro" id="IPR011764">
    <property type="entry name" value="Biotin_carboxylation_dom"/>
</dbReference>
<evidence type="ECO:0000256" key="4">
    <source>
        <dbReference type="ARBA" id="ARBA00023267"/>
    </source>
</evidence>
<evidence type="ECO:0000313" key="9">
    <source>
        <dbReference type="Proteomes" id="UP000694383"/>
    </source>
</evidence>
<keyword evidence="2 5" id="KW-0547">Nucleotide-binding</keyword>
<keyword evidence="9" id="KW-1185">Reference proteome</keyword>
<dbReference type="SUPFAM" id="SSF52440">
    <property type="entry name" value="PreATP-grasp domain"/>
    <property type="match status" value="1"/>
</dbReference>
<reference evidence="8" key="2">
    <citation type="submission" date="2025-09" db="UniProtKB">
        <authorList>
            <consortium name="Ensembl"/>
        </authorList>
    </citation>
    <scope>IDENTIFICATION</scope>
</reference>
<name>A0A8C7YW75_9TELE</name>
<keyword evidence="4" id="KW-0092">Biotin</keyword>
<dbReference type="GO" id="GO:0005737">
    <property type="term" value="C:cytoplasm"/>
    <property type="evidence" value="ECO:0007669"/>
    <property type="project" value="TreeGrafter"/>
</dbReference>
<proteinExistence type="predicted"/>
<dbReference type="PROSITE" id="PS50975">
    <property type="entry name" value="ATP_GRASP"/>
    <property type="match status" value="1"/>
</dbReference>
<dbReference type="InterPro" id="IPR011761">
    <property type="entry name" value="ATP-grasp"/>
</dbReference>
<dbReference type="GO" id="GO:0046872">
    <property type="term" value="F:metal ion binding"/>
    <property type="evidence" value="ECO:0007669"/>
    <property type="project" value="InterPro"/>
</dbReference>
<dbReference type="InterPro" id="IPR005479">
    <property type="entry name" value="CPAse_ATP-bd"/>
</dbReference>
<dbReference type="Pfam" id="PF02786">
    <property type="entry name" value="CPSase_L_D2"/>
    <property type="match status" value="1"/>
</dbReference>
<dbReference type="FunFam" id="3.40.50.20:FF:000010">
    <property type="entry name" value="Propionyl-CoA carboxylase subunit alpha"/>
    <property type="match status" value="1"/>
</dbReference>
<keyword evidence="1" id="KW-0436">Ligase</keyword>
<dbReference type="FunFam" id="3.30.1490.20:FF:000017">
    <property type="entry name" value="Pyruvate carboxylase"/>
    <property type="match status" value="1"/>
</dbReference>
<dbReference type="InterPro" id="IPR013815">
    <property type="entry name" value="ATP_grasp_subdomain_1"/>
</dbReference>
<dbReference type="SUPFAM" id="SSF56059">
    <property type="entry name" value="Glutathione synthetase ATP-binding domain-like"/>
    <property type="match status" value="1"/>
</dbReference>
<dbReference type="PROSITE" id="PS50979">
    <property type="entry name" value="BC"/>
    <property type="match status" value="1"/>
</dbReference>
<evidence type="ECO:0000256" key="5">
    <source>
        <dbReference type="PROSITE-ProRule" id="PRU00409"/>
    </source>
</evidence>
<accession>A0A8C7YW75</accession>
<evidence type="ECO:0000259" key="7">
    <source>
        <dbReference type="PROSITE" id="PS50979"/>
    </source>
</evidence>
<dbReference type="Gene3D" id="3.40.50.20">
    <property type="match status" value="1"/>
</dbReference>
<dbReference type="AlphaFoldDB" id="A0A8C7YW75"/>
<dbReference type="Proteomes" id="UP000694383">
    <property type="component" value="Unplaced"/>
</dbReference>
<dbReference type="GO" id="GO:0005524">
    <property type="term" value="F:ATP binding"/>
    <property type="evidence" value="ECO:0007669"/>
    <property type="project" value="UniProtKB-UniRule"/>
</dbReference>
<dbReference type="GeneTree" id="ENSGT00900000141164"/>
<dbReference type="InterPro" id="IPR055268">
    <property type="entry name" value="PCB-like"/>
</dbReference>
<feature type="domain" description="Biotin carboxylation" evidence="7">
    <location>
        <begin position="24"/>
        <end position="405"/>
    </location>
</feature>
<protein>
    <submittedName>
        <fullName evidence="8">Pyruvate carboxylase b</fullName>
    </submittedName>
</protein>
<dbReference type="Ensembl" id="ENSOSIT00000035619.1">
    <property type="protein sequence ID" value="ENSOSIP00000033795.1"/>
    <property type="gene ID" value="ENSOSIG00000015035.1"/>
</dbReference>
<evidence type="ECO:0000256" key="1">
    <source>
        <dbReference type="ARBA" id="ARBA00022598"/>
    </source>
</evidence>
<feature type="domain" description="ATP-grasp" evidence="6">
    <location>
        <begin position="144"/>
        <end position="341"/>
    </location>
</feature>
<dbReference type="Gene3D" id="3.30.470.20">
    <property type="entry name" value="ATP-grasp fold, B domain"/>
    <property type="match status" value="1"/>
</dbReference>
<keyword evidence="3 5" id="KW-0067">ATP-binding</keyword>
<evidence type="ECO:0000259" key="6">
    <source>
        <dbReference type="PROSITE" id="PS50975"/>
    </source>
</evidence>
<dbReference type="Pfam" id="PF00289">
    <property type="entry name" value="Biotin_carb_N"/>
    <property type="match status" value="1"/>
</dbReference>
<dbReference type="GO" id="GO:0004736">
    <property type="term" value="F:pyruvate carboxylase activity"/>
    <property type="evidence" value="ECO:0007669"/>
    <property type="project" value="TreeGrafter"/>
</dbReference>
<evidence type="ECO:0000256" key="3">
    <source>
        <dbReference type="ARBA" id="ARBA00022840"/>
    </source>
</evidence>
<dbReference type="PANTHER" id="PTHR43778:SF2">
    <property type="entry name" value="PYRUVATE CARBOXYLASE, MITOCHONDRIAL"/>
    <property type="match status" value="1"/>
</dbReference>
<sequence>MVSFLIHGSASCSKIDHGGEKKMFPAGMTRHKVCEIAIRVFRACTEMGIRTVAVYSEQDTGQMHRQKADEAYLIGRGLAPVAAYLHIPDIIKVAKENGVDAIHPGYGFLSESADFAQACADAGVRFVGPTPDTVRKMGDKVEARSLANGAGVPVVPGTDGPISCLQDAQAFAQTYGFPIIFKAAYGGGGRGMRVVREYEELEENYQRAYSEALTAFGNGALFVEKFIEKPRHIEVQILGDKYGNVIHLYERDCSIQRRHQKVVEIAPGFQLDPHLRDRLHSDAVNLAKQVGYENAGTVEFLVDKHGKHYFIEVNSRLQVEHTVTEEITDVDLVHAQLRVCEGRSLPELGLKQDKIRVNGCAIQCRVTTEDPARGFQPDTGRIELFPSSDLKPLCLQFSLLQTSHA</sequence>
<dbReference type="PANTHER" id="PTHR43778">
    <property type="entry name" value="PYRUVATE CARBOXYLASE"/>
    <property type="match status" value="1"/>
</dbReference>
<reference evidence="8" key="1">
    <citation type="submission" date="2025-08" db="UniProtKB">
        <authorList>
            <consortium name="Ensembl"/>
        </authorList>
    </citation>
    <scope>IDENTIFICATION</scope>
</reference>
<dbReference type="Gene3D" id="3.30.1490.20">
    <property type="entry name" value="ATP-grasp fold, A domain"/>
    <property type="match status" value="1"/>
</dbReference>
<dbReference type="GO" id="GO:0006094">
    <property type="term" value="P:gluconeogenesis"/>
    <property type="evidence" value="ECO:0007669"/>
    <property type="project" value="TreeGrafter"/>
</dbReference>
<evidence type="ECO:0000256" key="2">
    <source>
        <dbReference type="ARBA" id="ARBA00022741"/>
    </source>
</evidence>
<dbReference type="InterPro" id="IPR005481">
    <property type="entry name" value="BC-like_N"/>
</dbReference>
<organism evidence="8 9">
    <name type="scientific">Oryzias sinensis</name>
    <name type="common">Chinese medaka</name>
    <dbReference type="NCBI Taxonomy" id="183150"/>
    <lineage>
        <taxon>Eukaryota</taxon>
        <taxon>Metazoa</taxon>
        <taxon>Chordata</taxon>
        <taxon>Craniata</taxon>
        <taxon>Vertebrata</taxon>
        <taxon>Euteleostomi</taxon>
        <taxon>Actinopterygii</taxon>
        <taxon>Neopterygii</taxon>
        <taxon>Teleostei</taxon>
        <taxon>Neoteleostei</taxon>
        <taxon>Acanthomorphata</taxon>
        <taxon>Ovalentaria</taxon>
        <taxon>Atherinomorphae</taxon>
        <taxon>Beloniformes</taxon>
        <taxon>Adrianichthyidae</taxon>
        <taxon>Oryziinae</taxon>
        <taxon>Oryzias</taxon>
    </lineage>
</organism>